<evidence type="ECO:0000313" key="3">
    <source>
        <dbReference type="Proteomes" id="UP001176961"/>
    </source>
</evidence>
<name>A0AA36GK33_CYLNA</name>
<feature type="region of interest" description="Disordered" evidence="1">
    <location>
        <begin position="235"/>
        <end position="264"/>
    </location>
</feature>
<evidence type="ECO:0000313" key="2">
    <source>
        <dbReference type="EMBL" id="CAJ0590350.1"/>
    </source>
</evidence>
<proteinExistence type="predicted"/>
<comment type="caution">
    <text evidence="2">The sequence shown here is derived from an EMBL/GenBank/DDBJ whole genome shotgun (WGS) entry which is preliminary data.</text>
</comment>
<dbReference type="EMBL" id="CATQJL010000001">
    <property type="protein sequence ID" value="CAJ0590350.1"/>
    <property type="molecule type" value="Genomic_DNA"/>
</dbReference>
<gene>
    <name evidence="2" type="ORF">CYNAS_LOCUS2333</name>
</gene>
<sequence length="338" mass="38108">MVQMGDEEETEQKNIILSALVPPPERKISRISLRKISAAGEEEYVDVPLDPFPALPINIRVPSMRKKSIVDETTQSTTNILKNYVKHEEEDRLKQWERLEVLPDTDATAALAQLVLDHKESIKEDDRGNKKVFVPIKRNLKRTTSLDWSEKLFKLVTKPKLRYISQMNCEQISLNLRDMNAAKENLRTVSAALEKKNFATILKDLTKGSINNEKKPSPPMVSVEPPVEAVVVKPLGAPPSEPTTAKTTLQIPQESSRKLTPMPKDVSPLHPVIKWIDGHHHHHYQQQHSIPPTKLVTVLPSEINLTDQASSRLCPKVQGLSASLNEQSTALRTTLYRC</sequence>
<organism evidence="2 3">
    <name type="scientific">Cylicocyclus nassatus</name>
    <name type="common">Nematode worm</name>
    <dbReference type="NCBI Taxonomy" id="53992"/>
    <lineage>
        <taxon>Eukaryota</taxon>
        <taxon>Metazoa</taxon>
        <taxon>Ecdysozoa</taxon>
        <taxon>Nematoda</taxon>
        <taxon>Chromadorea</taxon>
        <taxon>Rhabditida</taxon>
        <taxon>Rhabditina</taxon>
        <taxon>Rhabditomorpha</taxon>
        <taxon>Strongyloidea</taxon>
        <taxon>Strongylidae</taxon>
        <taxon>Cylicocyclus</taxon>
    </lineage>
</organism>
<keyword evidence="3" id="KW-1185">Reference proteome</keyword>
<reference evidence="2" key="1">
    <citation type="submission" date="2023-07" db="EMBL/GenBank/DDBJ databases">
        <authorList>
            <consortium name="CYATHOMIX"/>
        </authorList>
    </citation>
    <scope>NUCLEOTIDE SEQUENCE</scope>
    <source>
        <strain evidence="2">N/A</strain>
    </source>
</reference>
<evidence type="ECO:0000256" key="1">
    <source>
        <dbReference type="SAM" id="MobiDB-lite"/>
    </source>
</evidence>
<feature type="compositionally biased region" description="Polar residues" evidence="1">
    <location>
        <begin position="242"/>
        <end position="254"/>
    </location>
</feature>
<accession>A0AA36GK33</accession>
<protein>
    <submittedName>
        <fullName evidence="2">Uncharacterized protein</fullName>
    </submittedName>
</protein>
<dbReference type="Proteomes" id="UP001176961">
    <property type="component" value="Unassembled WGS sequence"/>
</dbReference>
<dbReference type="AlphaFoldDB" id="A0AA36GK33"/>